<dbReference type="EMBL" id="MN740394">
    <property type="protein sequence ID" value="QHU04261.1"/>
    <property type="molecule type" value="Genomic_DNA"/>
</dbReference>
<reference evidence="1" key="1">
    <citation type="journal article" date="2020" name="Nature">
        <title>Giant virus diversity and host interactions through global metagenomics.</title>
        <authorList>
            <person name="Schulz F."/>
            <person name="Roux S."/>
            <person name="Paez-Espino D."/>
            <person name="Jungbluth S."/>
            <person name="Walsh D.A."/>
            <person name="Denef V.J."/>
            <person name="McMahon K.D."/>
            <person name="Konstantinidis K.T."/>
            <person name="Eloe-Fadrosh E.A."/>
            <person name="Kyrpides N.C."/>
            <person name="Woyke T."/>
        </authorList>
    </citation>
    <scope>NUCLEOTIDE SEQUENCE</scope>
    <source>
        <strain evidence="1">GVMAG-M-3300027708-39</strain>
    </source>
</reference>
<dbReference type="AlphaFoldDB" id="A0A6C0JH31"/>
<organism evidence="1">
    <name type="scientific">viral metagenome</name>
    <dbReference type="NCBI Taxonomy" id="1070528"/>
    <lineage>
        <taxon>unclassified sequences</taxon>
        <taxon>metagenomes</taxon>
        <taxon>organismal metagenomes</taxon>
    </lineage>
</organism>
<sequence>MSDTSYGFIMTRHVNSEITNNYWNQSIRCIRKFYSEVKIIIIDDNSNYNFVKAHFEYKNVEIIQSEYKGAGELLPYYYFYKNKYFDNAFIIHDSIFIHKKINFDKIKNFDVIPLWHFNPDKENFHNSLQLISNFKNQMALYKNLTLSDVSILGRKPEWYGCFGVQSYINHNFLFKIANKYNLFTLLNKVKSRPDRCCLERIFGLIFNLESGVTKKYKSLFGNIHNHNPLFDYTYDKYKYDLTVRKKIPKNVIKVWTGR</sequence>
<protein>
    <recommendedName>
        <fullName evidence="2">Glycosyltransferase 2-like domain-containing protein</fullName>
    </recommendedName>
</protein>
<accession>A0A6C0JH31</accession>
<proteinExistence type="predicted"/>
<evidence type="ECO:0008006" key="2">
    <source>
        <dbReference type="Google" id="ProtNLM"/>
    </source>
</evidence>
<evidence type="ECO:0000313" key="1">
    <source>
        <dbReference type="EMBL" id="QHU04261.1"/>
    </source>
</evidence>
<name>A0A6C0JH31_9ZZZZ</name>